<dbReference type="KEGG" id="vg:77935262"/>
<evidence type="ECO:0000313" key="2">
    <source>
        <dbReference type="Proteomes" id="UP000246250"/>
    </source>
</evidence>
<dbReference type="Proteomes" id="UP000246250">
    <property type="component" value="Segment"/>
</dbReference>
<dbReference type="RefSeq" id="YP_010659294.1">
    <property type="nucleotide sequence ID" value="NC_070866.1"/>
</dbReference>
<proteinExistence type="predicted"/>
<protein>
    <submittedName>
        <fullName evidence="1">Uncharacterized protein</fullName>
    </submittedName>
</protein>
<keyword evidence="2" id="KW-1185">Reference proteome</keyword>
<organism evidence="1 2">
    <name type="scientific">Pseudomonas phage 98PfluR60PP</name>
    <dbReference type="NCBI Taxonomy" id="2163965"/>
    <lineage>
        <taxon>Viruses</taxon>
        <taxon>Duplodnaviria</taxon>
        <taxon>Heunggongvirae</taxon>
        <taxon>Uroviricota</taxon>
        <taxon>Caudoviricetes</taxon>
        <taxon>Schitoviridae</taxon>
        <taxon>Littlefixvirus</taxon>
        <taxon>Littlefixvirus 98Pflur60pp</taxon>
    </lineage>
</organism>
<dbReference type="EMBL" id="MH179480">
    <property type="protein sequence ID" value="AWH15490.1"/>
    <property type="molecule type" value="Genomic_DNA"/>
</dbReference>
<dbReference type="GeneID" id="77935262"/>
<evidence type="ECO:0000313" key="1">
    <source>
        <dbReference type="EMBL" id="AWH15490.1"/>
    </source>
</evidence>
<accession>A0A2S1PG03</accession>
<name>A0A2S1PG03_9CAUD</name>
<sequence length="147" mass="16713">MTPEQWRPTGLANDEEKPLGMLAKWGTEQDNQIRDGGSRIQSPTIDLNTKLNFEKRVLKPNEYPAIPNDDGSVSTHRMAYGETDGRYVAYPTIVQPKGSKELMPLDDRAAFEYAMDNKEFRSFKTEDEAKAYAEGGYKKFWGLGEKQ</sequence>
<reference evidence="1 2" key="1">
    <citation type="submission" date="2018-04" db="EMBL/GenBank/DDBJ databases">
        <title>Complete genome sequences of new Aeromonas and Pseudomonas phages promising in phage therapy dedicated to aquaculture.</title>
        <authorList>
            <person name="Kolsut J."/>
            <person name="Wojcik E."/>
            <person name="Wojtasik A."/>
            <person name="Dastych J."/>
        </authorList>
    </citation>
    <scope>NUCLEOTIDE SEQUENCE [LARGE SCALE GENOMIC DNA]</scope>
</reference>